<sequence>MERLKAVINEISPMSPEDFDLLKPGIKVSVKKKSNLLEQGDVCKNICFVTKGFFRMFYVDLEGNEINNRFTGADNFIVDFQSFLTQMPSRYYWQAMQDSEVLIFSYKEVQRLYARSPAWEKFGRLVAERVYLQLNERVEMFQFMSPQQRYEHLLSTRPELFNQISQFHMSSYLGVKPESLSRLRKRIHYK</sequence>
<keyword evidence="3" id="KW-1185">Reference proteome</keyword>
<dbReference type="Pfam" id="PF00027">
    <property type="entry name" value="cNMP_binding"/>
    <property type="match status" value="1"/>
</dbReference>
<dbReference type="OrthoDB" id="948610at2"/>
<dbReference type="InterPro" id="IPR018490">
    <property type="entry name" value="cNMP-bd_dom_sf"/>
</dbReference>
<proteinExistence type="predicted"/>
<evidence type="ECO:0000313" key="3">
    <source>
        <dbReference type="Proteomes" id="UP000268007"/>
    </source>
</evidence>
<evidence type="ECO:0000259" key="1">
    <source>
        <dbReference type="Pfam" id="PF00027"/>
    </source>
</evidence>
<organism evidence="2 3">
    <name type="scientific">Mucilaginibacter gracilis</name>
    <dbReference type="NCBI Taxonomy" id="423350"/>
    <lineage>
        <taxon>Bacteria</taxon>
        <taxon>Pseudomonadati</taxon>
        <taxon>Bacteroidota</taxon>
        <taxon>Sphingobacteriia</taxon>
        <taxon>Sphingobacteriales</taxon>
        <taxon>Sphingobacteriaceae</taxon>
        <taxon>Mucilaginibacter</taxon>
    </lineage>
</organism>
<comment type="caution">
    <text evidence="2">The sequence shown here is derived from an EMBL/GenBank/DDBJ whole genome shotgun (WGS) entry which is preliminary data.</text>
</comment>
<dbReference type="InterPro" id="IPR000595">
    <property type="entry name" value="cNMP-bd_dom"/>
</dbReference>
<accession>A0A495J547</accession>
<reference evidence="2 3" key="1">
    <citation type="submission" date="2018-10" db="EMBL/GenBank/DDBJ databases">
        <title>Genomic Encyclopedia of Archaeal and Bacterial Type Strains, Phase II (KMG-II): from individual species to whole genera.</title>
        <authorList>
            <person name="Goeker M."/>
        </authorList>
    </citation>
    <scope>NUCLEOTIDE SEQUENCE [LARGE SCALE GENOMIC DNA]</scope>
    <source>
        <strain evidence="2 3">DSM 18602</strain>
    </source>
</reference>
<dbReference type="InterPro" id="IPR014710">
    <property type="entry name" value="RmlC-like_jellyroll"/>
</dbReference>
<feature type="domain" description="Cyclic nucleotide-binding" evidence="1">
    <location>
        <begin position="28"/>
        <end position="115"/>
    </location>
</feature>
<dbReference type="AlphaFoldDB" id="A0A495J547"/>
<name>A0A495J547_9SPHI</name>
<gene>
    <name evidence="2" type="ORF">BDD43_4302</name>
</gene>
<dbReference type="Gene3D" id="2.60.120.10">
    <property type="entry name" value="Jelly Rolls"/>
    <property type="match status" value="1"/>
</dbReference>
<dbReference type="SUPFAM" id="SSF51206">
    <property type="entry name" value="cAMP-binding domain-like"/>
    <property type="match status" value="1"/>
</dbReference>
<dbReference type="EMBL" id="RBKU01000001">
    <property type="protein sequence ID" value="RKR84077.1"/>
    <property type="molecule type" value="Genomic_DNA"/>
</dbReference>
<dbReference type="Proteomes" id="UP000268007">
    <property type="component" value="Unassembled WGS sequence"/>
</dbReference>
<dbReference type="RefSeq" id="WP_121199505.1">
    <property type="nucleotide sequence ID" value="NZ_RBKU01000001.1"/>
</dbReference>
<evidence type="ECO:0000313" key="2">
    <source>
        <dbReference type="EMBL" id="RKR84077.1"/>
    </source>
</evidence>
<protein>
    <submittedName>
        <fullName evidence="2">CRP-like cAMP-binding protein</fullName>
    </submittedName>
</protein>